<reference evidence="3" key="1">
    <citation type="submission" date="2016-10" db="EMBL/GenBank/DDBJ databases">
        <authorList>
            <person name="Varghese N."/>
            <person name="Submissions S."/>
        </authorList>
    </citation>
    <scope>NUCLEOTIDE SEQUENCE [LARGE SCALE GENOMIC DNA]</scope>
    <source>
        <strain evidence="3">CGMCC 4.3568</strain>
    </source>
</reference>
<keyword evidence="3" id="KW-1185">Reference proteome</keyword>
<dbReference type="AlphaFoldDB" id="A0A1I0XQQ7"/>
<gene>
    <name evidence="2" type="ORF">SAMN05216266_103355</name>
</gene>
<dbReference type="Gene3D" id="1.20.1260.20">
    <property type="entry name" value="PPE superfamily"/>
    <property type="match status" value="1"/>
</dbReference>
<feature type="compositionally biased region" description="Polar residues" evidence="1">
    <location>
        <begin position="247"/>
        <end position="259"/>
    </location>
</feature>
<feature type="compositionally biased region" description="Basic and acidic residues" evidence="1">
    <location>
        <begin position="362"/>
        <end position="376"/>
    </location>
</feature>
<feature type="compositionally biased region" description="Gly residues" evidence="1">
    <location>
        <begin position="270"/>
        <end position="293"/>
    </location>
</feature>
<sequence>MSMTGQQIYENFMIAPGTGGLSEAQMGLAKVMEEYTALADRIVKVAESLEEGWEGDASGAARRGAGPLAVEHARASEEMNTAQELLVRQIDSFVLARNSVTTVPPTPDAPSTMDNILTLGSAQNRYESQVAATQEAERRNVAVMSLWANHSSYNERMMPTSYGSALAPPAPVSVDAPRPGGSAVDGGRGGELRTTTPAADAAGTRASGVLSPPSGVQQQPVGAGGGTVVPPATPPAAAAHSGGATPNVTTPSGHLPSTNGGTEGERSTGVSGGSRSTGGPAVGRGVSGVGSGSTSGRLFSRGTGTGSGGGPGAGQNLGAGRGTGAVPPGATGGSTARHAGTPGTAGGRGMGGVPVVPGAGRGRNEESEDHQRKYGVESDDQFQLSEQGEKVIDPRTGLPTTPPVLGESRR</sequence>
<evidence type="ECO:0000256" key="1">
    <source>
        <dbReference type="SAM" id="MobiDB-lite"/>
    </source>
</evidence>
<evidence type="ECO:0000313" key="3">
    <source>
        <dbReference type="Proteomes" id="UP000243799"/>
    </source>
</evidence>
<name>A0A1I0XQQ7_9PSEU</name>
<dbReference type="Proteomes" id="UP000243799">
    <property type="component" value="Unassembled WGS sequence"/>
</dbReference>
<organism evidence="2 3">
    <name type="scientific">Amycolatopsis marina</name>
    <dbReference type="NCBI Taxonomy" id="490629"/>
    <lineage>
        <taxon>Bacteria</taxon>
        <taxon>Bacillati</taxon>
        <taxon>Actinomycetota</taxon>
        <taxon>Actinomycetes</taxon>
        <taxon>Pseudonocardiales</taxon>
        <taxon>Pseudonocardiaceae</taxon>
        <taxon>Amycolatopsis</taxon>
    </lineage>
</organism>
<dbReference type="EMBL" id="FOKG01000003">
    <property type="protein sequence ID" value="SFB02538.1"/>
    <property type="molecule type" value="Genomic_DNA"/>
</dbReference>
<evidence type="ECO:0008006" key="4">
    <source>
        <dbReference type="Google" id="ProtNLM"/>
    </source>
</evidence>
<dbReference type="InterPro" id="IPR038332">
    <property type="entry name" value="PPE_sf"/>
</dbReference>
<accession>A0A1I0XQQ7</accession>
<feature type="compositionally biased region" description="Low complexity" evidence="1">
    <location>
        <begin position="235"/>
        <end position="246"/>
    </location>
</feature>
<proteinExistence type="predicted"/>
<feature type="compositionally biased region" description="Gly residues" evidence="1">
    <location>
        <begin position="303"/>
        <end position="323"/>
    </location>
</feature>
<dbReference type="RefSeq" id="WP_091671553.1">
    <property type="nucleotide sequence ID" value="NZ_FOKG01000003.1"/>
</dbReference>
<feature type="region of interest" description="Disordered" evidence="1">
    <location>
        <begin position="169"/>
        <end position="410"/>
    </location>
</feature>
<feature type="compositionally biased region" description="Gly residues" evidence="1">
    <location>
        <begin position="343"/>
        <end position="352"/>
    </location>
</feature>
<feature type="compositionally biased region" description="Low complexity" evidence="1">
    <location>
        <begin position="324"/>
        <end position="342"/>
    </location>
</feature>
<evidence type="ECO:0000313" key="2">
    <source>
        <dbReference type="EMBL" id="SFB02538.1"/>
    </source>
</evidence>
<dbReference type="STRING" id="490629.SAMN05216266_103355"/>
<feature type="compositionally biased region" description="Low complexity" evidence="1">
    <location>
        <begin position="211"/>
        <end position="221"/>
    </location>
</feature>
<dbReference type="OrthoDB" id="3602820at2"/>
<protein>
    <recommendedName>
        <fullName evidence="4">PPE family protein</fullName>
    </recommendedName>
</protein>